<keyword evidence="7 8" id="KW-0539">Nucleus</keyword>
<dbReference type="InterPro" id="IPR013083">
    <property type="entry name" value="Znf_RING/FYVE/PHD"/>
</dbReference>
<dbReference type="InParanoid" id="A0A1C7NHZ3"/>
<dbReference type="InterPro" id="IPR050381">
    <property type="entry name" value="SLX1_endonuclease"/>
</dbReference>
<organism evidence="11 12">
    <name type="scientific">Choanephora cucurbitarum</name>
    <dbReference type="NCBI Taxonomy" id="101091"/>
    <lineage>
        <taxon>Eukaryota</taxon>
        <taxon>Fungi</taxon>
        <taxon>Fungi incertae sedis</taxon>
        <taxon>Mucoromycota</taxon>
        <taxon>Mucoromycotina</taxon>
        <taxon>Mucoromycetes</taxon>
        <taxon>Mucorales</taxon>
        <taxon>Mucorineae</taxon>
        <taxon>Choanephoraceae</taxon>
        <taxon>Choanephoroideae</taxon>
        <taxon>Choanephora</taxon>
    </lineage>
</organism>
<keyword evidence="5 8" id="KW-0233">DNA recombination</keyword>
<dbReference type="GO" id="GO:0033557">
    <property type="term" value="C:Slx1-Slx4 complex"/>
    <property type="evidence" value="ECO:0007669"/>
    <property type="project" value="UniProtKB-UniRule"/>
</dbReference>
<name>A0A1C7NHZ3_9FUNG</name>
<dbReference type="OrthoDB" id="24645at2759"/>
<dbReference type="PANTHER" id="PTHR20208">
    <property type="entry name" value="STRUCTURE-SPECIFIC ENDONUCLEASE SUBUNIT SLX1"/>
    <property type="match status" value="1"/>
</dbReference>
<dbReference type="Gene3D" id="3.40.1440.10">
    <property type="entry name" value="GIY-YIG endonuclease"/>
    <property type="match status" value="1"/>
</dbReference>
<dbReference type="Gene3D" id="3.30.40.10">
    <property type="entry name" value="Zinc/RING finger domain, C3HC4 (zinc finger)"/>
    <property type="match status" value="1"/>
</dbReference>
<evidence type="ECO:0000313" key="11">
    <source>
        <dbReference type="EMBL" id="OBZ88379.1"/>
    </source>
</evidence>
<proteinExistence type="inferred from homology"/>
<evidence type="ECO:0000256" key="1">
    <source>
        <dbReference type="ARBA" id="ARBA00022722"/>
    </source>
</evidence>
<protein>
    <submittedName>
        <fullName evidence="11">Structure-specific endonuclease subunit SLX1</fullName>
    </submittedName>
</protein>
<keyword evidence="4 8" id="KW-0378">Hydrolase</keyword>
<dbReference type="HAMAP" id="MF_03100">
    <property type="entry name" value="Endonuc_su_Slx1"/>
    <property type="match status" value="1"/>
</dbReference>
<keyword evidence="6 8" id="KW-0234">DNA repair</keyword>
<dbReference type="InterPro" id="IPR048749">
    <property type="entry name" value="SLX1_C"/>
</dbReference>
<dbReference type="GO" id="GO:0017108">
    <property type="term" value="F:5'-flap endonuclease activity"/>
    <property type="evidence" value="ECO:0007669"/>
    <property type="project" value="InterPro"/>
</dbReference>
<evidence type="ECO:0000313" key="12">
    <source>
        <dbReference type="Proteomes" id="UP000093000"/>
    </source>
</evidence>
<dbReference type="CDD" id="cd10455">
    <property type="entry name" value="GIY-YIG_SLX1"/>
    <property type="match status" value="1"/>
</dbReference>
<dbReference type="AlphaFoldDB" id="A0A1C7NHZ3"/>
<dbReference type="GO" id="GO:0006281">
    <property type="term" value="P:DNA repair"/>
    <property type="evidence" value="ECO:0007669"/>
    <property type="project" value="UniProtKB-UniRule"/>
</dbReference>
<comment type="similarity">
    <text evidence="8">Belongs to the SLX1 family.</text>
</comment>
<accession>A0A1C7NHZ3</accession>
<dbReference type="InterPro" id="IPR035901">
    <property type="entry name" value="GIY-YIG_endonuc_sf"/>
</dbReference>
<keyword evidence="12" id="KW-1185">Reference proteome</keyword>
<dbReference type="FunCoup" id="A0A1C7NHZ3">
    <property type="interactions" value="89"/>
</dbReference>
<comment type="function">
    <text evidence="8">Catalytic subunit of the SLX1-SLX4 structure-specific endonuclease that resolves DNA secondary structures generated during DNA repair and recombination. Has endonuclease activity towards branched DNA substrates, introducing single-strand cuts in duplex DNA close to junctions with ss-DNA.</text>
</comment>
<comment type="subcellular location">
    <subcellularLocation>
        <location evidence="8">Nucleus</location>
    </subcellularLocation>
</comment>
<reference evidence="11 12" key="1">
    <citation type="submission" date="2016-03" db="EMBL/GenBank/DDBJ databases">
        <title>Choanephora cucurbitarum.</title>
        <authorList>
            <person name="Min B."/>
            <person name="Park H."/>
            <person name="Park J.-H."/>
            <person name="Shin H.-D."/>
            <person name="Choi I.-G."/>
        </authorList>
    </citation>
    <scope>NUCLEOTIDE SEQUENCE [LARGE SCALE GENOMIC DNA]</scope>
    <source>
        <strain evidence="11 12">KUS-F28377</strain>
    </source>
</reference>
<dbReference type="Pfam" id="PF21202">
    <property type="entry name" value="SLX1_C"/>
    <property type="match status" value="1"/>
</dbReference>
<dbReference type="Pfam" id="PF01541">
    <property type="entry name" value="GIY-YIG"/>
    <property type="match status" value="1"/>
</dbReference>
<feature type="domain" description="GIY-YIG" evidence="10">
    <location>
        <begin position="11"/>
        <end position="111"/>
    </location>
</feature>
<evidence type="ECO:0000256" key="8">
    <source>
        <dbReference type="HAMAP-Rule" id="MF_03100"/>
    </source>
</evidence>
<comment type="caution">
    <text evidence="11">The sequence shown here is derived from an EMBL/GenBank/DDBJ whole genome shotgun (WGS) entry which is preliminary data.</text>
</comment>
<gene>
    <name evidence="11" type="primary">SLX1</name>
    <name evidence="11" type="ORF">A0J61_03565</name>
</gene>
<keyword evidence="3 8" id="KW-0227">DNA damage</keyword>
<sequence>MNVTFNMTYCPFYSCYLIRSLKEGQKNKVYVGSTPNPIRRLRQHNGEITQGAYRTKRNRPWYDQLGCLVHLCAHIRSYREFVMIVYGFPSKIHALQFEWAWQKPLKSRHTKIAQDDSKKFKEIKAMLQTTRHPNSMMTKMWAAQLLLNTKPFSVLPLKVRFVLQNMEALFLEDATLPDHITTSVGPLIEFMQDIKEEEKKHIVAFYSDALDYVVCSECDSMTSHLPCLANQWTTFLELFPVKGKCPNCDASLLWGDLIQAAKLKYTFNSTPESVVNDADNLDSSVDEDENEDENEEEDMDDASDHDSSIVFNLT</sequence>
<feature type="compositionally biased region" description="Acidic residues" evidence="9">
    <location>
        <begin position="284"/>
        <end position="301"/>
    </location>
</feature>
<dbReference type="PROSITE" id="PS50164">
    <property type="entry name" value="GIY_YIG"/>
    <property type="match status" value="1"/>
</dbReference>
<feature type="region of interest" description="Disordered" evidence="9">
    <location>
        <begin position="274"/>
        <end position="314"/>
    </location>
</feature>
<dbReference type="EMBL" id="LUGH01000156">
    <property type="protein sequence ID" value="OBZ88379.1"/>
    <property type="molecule type" value="Genomic_DNA"/>
</dbReference>
<dbReference type="PANTHER" id="PTHR20208:SF10">
    <property type="entry name" value="STRUCTURE-SPECIFIC ENDONUCLEASE SUBUNIT SLX1"/>
    <property type="match status" value="1"/>
</dbReference>
<keyword evidence="2 8" id="KW-0255">Endonuclease</keyword>
<evidence type="ECO:0000256" key="9">
    <source>
        <dbReference type="SAM" id="MobiDB-lite"/>
    </source>
</evidence>
<evidence type="ECO:0000256" key="4">
    <source>
        <dbReference type="ARBA" id="ARBA00022801"/>
    </source>
</evidence>
<dbReference type="STRING" id="101091.A0A1C7NHZ3"/>
<comment type="caution">
    <text evidence="8">Lacks conserved residue(s) required for the propagation of feature annotation.</text>
</comment>
<dbReference type="SUPFAM" id="SSF82771">
    <property type="entry name" value="GIY-YIG endonuclease"/>
    <property type="match status" value="1"/>
</dbReference>
<dbReference type="Proteomes" id="UP000093000">
    <property type="component" value="Unassembled WGS sequence"/>
</dbReference>
<dbReference type="GO" id="GO:0006310">
    <property type="term" value="P:DNA recombination"/>
    <property type="evidence" value="ECO:0007669"/>
    <property type="project" value="UniProtKB-UniRule"/>
</dbReference>
<evidence type="ECO:0000256" key="3">
    <source>
        <dbReference type="ARBA" id="ARBA00022763"/>
    </source>
</evidence>
<dbReference type="InterPro" id="IPR000305">
    <property type="entry name" value="GIY-YIG_endonuc"/>
</dbReference>
<evidence type="ECO:0000256" key="5">
    <source>
        <dbReference type="ARBA" id="ARBA00023172"/>
    </source>
</evidence>
<comment type="cofactor">
    <cofactor evidence="8">
        <name>a divalent metal cation</name>
        <dbReference type="ChEBI" id="CHEBI:60240"/>
    </cofactor>
</comment>
<evidence type="ECO:0000256" key="6">
    <source>
        <dbReference type="ARBA" id="ARBA00023204"/>
    </source>
</evidence>
<evidence type="ECO:0000256" key="2">
    <source>
        <dbReference type="ARBA" id="ARBA00022759"/>
    </source>
</evidence>
<comment type="subunit">
    <text evidence="8">Forms a heterodimer with SLX4.</text>
</comment>
<evidence type="ECO:0000256" key="7">
    <source>
        <dbReference type="ARBA" id="ARBA00023242"/>
    </source>
</evidence>
<keyword evidence="1 8" id="KW-0540">Nuclease</keyword>
<dbReference type="InterPro" id="IPR027520">
    <property type="entry name" value="Slx1"/>
</dbReference>
<evidence type="ECO:0000259" key="10">
    <source>
        <dbReference type="PROSITE" id="PS50164"/>
    </source>
</evidence>